<dbReference type="Gene3D" id="3.20.20.70">
    <property type="entry name" value="Aldolase class I"/>
    <property type="match status" value="1"/>
</dbReference>
<evidence type="ECO:0000256" key="12">
    <source>
        <dbReference type="ARBA" id="ARBA00048996"/>
    </source>
</evidence>
<comment type="caution">
    <text evidence="14">The sequence shown here is derived from an EMBL/GenBank/DDBJ whole genome shotgun (WGS) entry which is preliminary data.</text>
</comment>
<evidence type="ECO:0000256" key="6">
    <source>
        <dbReference type="ARBA" id="ARBA00022630"/>
    </source>
</evidence>
<keyword evidence="7" id="KW-0288">FMN</keyword>
<keyword evidence="15" id="KW-1185">Reference proteome</keyword>
<dbReference type="SUPFAM" id="SSF51395">
    <property type="entry name" value="FMN-linked oxidoreductases"/>
    <property type="match status" value="1"/>
</dbReference>
<dbReference type="AlphaFoldDB" id="A0A9X5GUZ4"/>
<evidence type="ECO:0000256" key="3">
    <source>
        <dbReference type="ARBA" id="ARBA00004715"/>
    </source>
</evidence>
<evidence type="ECO:0000256" key="5">
    <source>
        <dbReference type="ARBA" id="ARBA00018101"/>
    </source>
</evidence>
<feature type="non-terminal residue" evidence="14">
    <location>
        <position position="1"/>
    </location>
</feature>
<gene>
    <name evidence="14" type="ORF">D5281_23155</name>
</gene>
<dbReference type="GO" id="GO:0005737">
    <property type="term" value="C:cytoplasm"/>
    <property type="evidence" value="ECO:0007669"/>
    <property type="project" value="InterPro"/>
</dbReference>
<name>A0A9X5GUZ4_9FIRM</name>
<evidence type="ECO:0000256" key="9">
    <source>
        <dbReference type="ARBA" id="ARBA00023002"/>
    </source>
</evidence>
<sequence>QTCRAVNIPVIGMGGIQTAEDALEFIMAGAAAVAVGTANFRNPYAMPEIIGGLEKYMEENGIRDLKEIRGIVS</sequence>
<reference evidence="14" key="1">
    <citation type="submission" date="2018-09" db="EMBL/GenBank/DDBJ databases">
        <title>Murine metabolic-syndrome-specific gut microbial biobank.</title>
        <authorList>
            <person name="Liu C."/>
        </authorList>
    </citation>
    <scope>NUCLEOTIDE SEQUENCE</scope>
    <source>
        <strain evidence="14">D42-62</strain>
    </source>
</reference>
<comment type="cofactor">
    <cofactor evidence="1">
        <name>FMN</name>
        <dbReference type="ChEBI" id="CHEBI:58210"/>
    </cofactor>
</comment>
<dbReference type="InterPro" id="IPR005720">
    <property type="entry name" value="Dihydroorotate_DH_cat"/>
</dbReference>
<dbReference type="Proteomes" id="UP001154420">
    <property type="component" value="Unassembled WGS sequence"/>
</dbReference>
<organism evidence="14 15">
    <name type="scientific">Parablautia muri</name>
    <dbReference type="NCBI Taxonomy" id="2320879"/>
    <lineage>
        <taxon>Bacteria</taxon>
        <taxon>Bacillati</taxon>
        <taxon>Bacillota</taxon>
        <taxon>Clostridia</taxon>
        <taxon>Lachnospirales</taxon>
        <taxon>Lachnospiraceae</taxon>
        <taxon>Parablautia</taxon>
    </lineage>
</organism>
<evidence type="ECO:0000256" key="8">
    <source>
        <dbReference type="ARBA" id="ARBA00022975"/>
    </source>
</evidence>
<feature type="domain" description="Dihydroorotate dehydrogenase catalytic" evidence="13">
    <location>
        <begin position="7"/>
        <end position="57"/>
    </location>
</feature>
<evidence type="ECO:0000256" key="10">
    <source>
        <dbReference type="ARBA" id="ARBA00029718"/>
    </source>
</evidence>
<proteinExistence type="predicted"/>
<evidence type="ECO:0000256" key="7">
    <source>
        <dbReference type="ARBA" id="ARBA00022643"/>
    </source>
</evidence>
<comment type="function">
    <text evidence="2">Catalyzes the conversion of dihydroorotate to orotate with NAD(+) as electron acceptor.</text>
</comment>
<evidence type="ECO:0000313" key="14">
    <source>
        <dbReference type="EMBL" id="NBJ95350.1"/>
    </source>
</evidence>
<dbReference type="GO" id="GO:0006221">
    <property type="term" value="P:pyrimidine nucleotide biosynthetic process"/>
    <property type="evidence" value="ECO:0007669"/>
    <property type="project" value="UniProtKB-KW"/>
</dbReference>
<protein>
    <recommendedName>
        <fullName evidence="5">Dihydroorotate dehydrogenase B (NAD(+)), catalytic subunit</fullName>
        <ecNumber evidence="4">1.3.1.14</ecNumber>
    </recommendedName>
    <alternativeName>
        <fullName evidence="10">Dihydroorotate oxidase B</fullName>
    </alternativeName>
    <alternativeName>
        <fullName evidence="11">Orotate reductase (NADH)</fullName>
    </alternativeName>
</protein>
<dbReference type="EMBL" id="QZDT01000082">
    <property type="protein sequence ID" value="NBJ95350.1"/>
    <property type="molecule type" value="Genomic_DNA"/>
</dbReference>
<dbReference type="InterPro" id="IPR013785">
    <property type="entry name" value="Aldolase_TIM"/>
</dbReference>
<comment type="catalytic activity">
    <reaction evidence="12">
        <text>(S)-dihydroorotate + NAD(+) = orotate + NADH + H(+)</text>
        <dbReference type="Rhea" id="RHEA:13513"/>
        <dbReference type="ChEBI" id="CHEBI:15378"/>
        <dbReference type="ChEBI" id="CHEBI:30839"/>
        <dbReference type="ChEBI" id="CHEBI:30864"/>
        <dbReference type="ChEBI" id="CHEBI:57540"/>
        <dbReference type="ChEBI" id="CHEBI:57945"/>
        <dbReference type="EC" id="1.3.1.14"/>
    </reaction>
</comment>
<dbReference type="Pfam" id="PF01180">
    <property type="entry name" value="DHO_dh"/>
    <property type="match status" value="1"/>
</dbReference>
<dbReference type="InterPro" id="IPR050074">
    <property type="entry name" value="DHO_dehydrogenase"/>
</dbReference>
<evidence type="ECO:0000313" key="15">
    <source>
        <dbReference type="Proteomes" id="UP001154420"/>
    </source>
</evidence>
<evidence type="ECO:0000256" key="2">
    <source>
        <dbReference type="ARBA" id="ARBA00003616"/>
    </source>
</evidence>
<dbReference type="RefSeq" id="WP_277935570.1">
    <property type="nucleotide sequence ID" value="NZ_QZDT01000082.1"/>
</dbReference>
<dbReference type="InterPro" id="IPR001295">
    <property type="entry name" value="Dihydroorotate_DH_CS"/>
</dbReference>
<dbReference type="PANTHER" id="PTHR48109:SF1">
    <property type="entry name" value="DIHYDROOROTATE DEHYDROGENASE (FUMARATE)"/>
    <property type="match status" value="1"/>
</dbReference>
<dbReference type="GO" id="GO:0006207">
    <property type="term" value="P:'de novo' pyrimidine nucleobase biosynthetic process"/>
    <property type="evidence" value="ECO:0007669"/>
    <property type="project" value="InterPro"/>
</dbReference>
<dbReference type="PROSITE" id="PS00912">
    <property type="entry name" value="DHODEHASE_2"/>
    <property type="match status" value="1"/>
</dbReference>
<dbReference type="PANTHER" id="PTHR48109">
    <property type="entry name" value="DIHYDROOROTATE DEHYDROGENASE (QUINONE), MITOCHONDRIAL-RELATED"/>
    <property type="match status" value="1"/>
</dbReference>
<keyword evidence="9" id="KW-0560">Oxidoreductase</keyword>
<evidence type="ECO:0000256" key="1">
    <source>
        <dbReference type="ARBA" id="ARBA00001917"/>
    </source>
</evidence>
<comment type="pathway">
    <text evidence="3">Pyrimidine metabolism; UMP biosynthesis via de novo pathway; orotate from (S)-dihydroorotate (NAD(+) route): step 1/1.</text>
</comment>
<evidence type="ECO:0000256" key="4">
    <source>
        <dbReference type="ARBA" id="ARBA00012061"/>
    </source>
</evidence>
<accession>A0A9X5GUZ4</accession>
<keyword evidence="6" id="KW-0285">Flavoprotein</keyword>
<keyword evidence="8" id="KW-0665">Pyrimidine biosynthesis</keyword>
<dbReference type="GO" id="GO:0004589">
    <property type="term" value="F:dihydroorotate dehydrogenase (NAD+) activity"/>
    <property type="evidence" value="ECO:0007669"/>
    <property type="project" value="UniProtKB-EC"/>
</dbReference>
<dbReference type="EC" id="1.3.1.14" evidence="4"/>
<evidence type="ECO:0000256" key="11">
    <source>
        <dbReference type="ARBA" id="ARBA00032046"/>
    </source>
</evidence>
<evidence type="ECO:0000259" key="13">
    <source>
        <dbReference type="Pfam" id="PF01180"/>
    </source>
</evidence>